<proteinExistence type="predicted"/>
<protein>
    <recommendedName>
        <fullName evidence="3">DUF2785 domain-containing protein</fullName>
    </recommendedName>
</protein>
<evidence type="ECO:0008006" key="3">
    <source>
        <dbReference type="Google" id="ProtNLM"/>
    </source>
</evidence>
<sequence length="247" mass="27617">MDDVTLNGLLRDLASPDPVTRDEKAYSQLARAIMARELTTAQRSEAARVARELLQHREIQARTFGPLILAVLVDVGDWDDAWFAETRDWYVAETDLRGYDDELGWLHAVAHGSDFFGEAAVAGRVPGDEVLDVLVERCVTATPLVWQDQEEIRVAHAAAHALSDPRLAPHVAVGWLERVESELEALKPGPPPPWSTNTLHMLHALHVALGHEILHDGEPVTIRHGDRVRARVAATIQPTQPWFWRTR</sequence>
<dbReference type="KEGG" id="lmoi:VV02_16305"/>
<dbReference type="Proteomes" id="UP000066480">
    <property type="component" value="Chromosome"/>
</dbReference>
<reference evidence="1 2" key="1">
    <citation type="submission" date="2015-03" db="EMBL/GenBank/DDBJ databases">
        <title>Luteipulveratus halotolerans sp. nov., a novel actinobacterium (Dermacoccaceae) from Sarawak, Malaysia.</title>
        <authorList>
            <person name="Juboi H."/>
            <person name="Basik A."/>
            <person name="Shamsul S.S."/>
            <person name="Arnold P."/>
            <person name="Schmitt E.K."/>
            <person name="Sanglier J.-J."/>
            <person name="Yeo T."/>
        </authorList>
    </citation>
    <scope>NUCLEOTIDE SEQUENCE [LARGE SCALE GENOMIC DNA]</scope>
    <source>
        <strain evidence="1 2">MN07-A0370</strain>
    </source>
</reference>
<name>A0A0K1JK17_9MICO</name>
<evidence type="ECO:0000313" key="2">
    <source>
        <dbReference type="Proteomes" id="UP000066480"/>
    </source>
</evidence>
<dbReference type="AlphaFoldDB" id="A0A0K1JK17"/>
<dbReference type="InterPro" id="IPR021247">
    <property type="entry name" value="DUF2785"/>
</dbReference>
<organism evidence="1 2">
    <name type="scientific">Luteipulveratus mongoliensis</name>
    <dbReference type="NCBI Taxonomy" id="571913"/>
    <lineage>
        <taxon>Bacteria</taxon>
        <taxon>Bacillati</taxon>
        <taxon>Actinomycetota</taxon>
        <taxon>Actinomycetes</taxon>
        <taxon>Micrococcales</taxon>
        <taxon>Dermacoccaceae</taxon>
        <taxon>Luteipulveratus</taxon>
    </lineage>
</organism>
<gene>
    <name evidence="1" type="ORF">VV02_16305</name>
</gene>
<dbReference type="STRING" id="571913.VV02_16305"/>
<dbReference type="EMBL" id="CP011112">
    <property type="protein sequence ID" value="AKU17062.1"/>
    <property type="molecule type" value="Genomic_DNA"/>
</dbReference>
<keyword evidence="2" id="KW-1185">Reference proteome</keyword>
<dbReference type="RefSeq" id="WP_052593122.1">
    <property type="nucleotide sequence ID" value="NZ_CP011112.1"/>
</dbReference>
<evidence type="ECO:0000313" key="1">
    <source>
        <dbReference type="EMBL" id="AKU17062.1"/>
    </source>
</evidence>
<dbReference type="OrthoDB" id="7619731at2"/>
<dbReference type="PATRIC" id="fig|571913.6.peg.3306"/>
<accession>A0A0K1JK17</accession>
<dbReference type="Pfam" id="PF10978">
    <property type="entry name" value="DUF2785"/>
    <property type="match status" value="1"/>
</dbReference>